<comment type="caution">
    <text evidence="8">The sequence shown here is derived from an EMBL/GenBank/DDBJ whole genome shotgun (WGS) entry which is preliminary data.</text>
</comment>
<comment type="similarity">
    <text evidence="2">Belongs to the cytochrome P450 family.</text>
</comment>
<evidence type="ECO:0000313" key="8">
    <source>
        <dbReference type="EMBL" id="MCZ0960928.1"/>
    </source>
</evidence>
<evidence type="ECO:0000256" key="4">
    <source>
        <dbReference type="ARBA" id="ARBA00022723"/>
    </source>
</evidence>
<dbReference type="EMBL" id="JAPTYD010000004">
    <property type="protein sequence ID" value="MCZ0960928.1"/>
    <property type="molecule type" value="Genomic_DNA"/>
</dbReference>
<accession>A0ABT4J1G1</accession>
<dbReference type="Proteomes" id="UP001149822">
    <property type="component" value="Unassembled WGS sequence"/>
</dbReference>
<keyword evidence="9" id="KW-1185">Reference proteome</keyword>
<dbReference type="PANTHER" id="PTHR24286:SF24">
    <property type="entry name" value="LANOSTEROL 14-ALPHA DEMETHYLASE"/>
    <property type="match status" value="1"/>
</dbReference>
<name>A0ABT4J1G1_9RHOB</name>
<keyword evidence="7" id="KW-0503">Monooxygenase</keyword>
<dbReference type="SUPFAM" id="SSF48264">
    <property type="entry name" value="Cytochrome P450"/>
    <property type="match status" value="1"/>
</dbReference>
<evidence type="ECO:0000313" key="9">
    <source>
        <dbReference type="Proteomes" id="UP001149822"/>
    </source>
</evidence>
<evidence type="ECO:0000256" key="5">
    <source>
        <dbReference type="ARBA" id="ARBA00023002"/>
    </source>
</evidence>
<comment type="cofactor">
    <cofactor evidence="1">
        <name>heme</name>
        <dbReference type="ChEBI" id="CHEBI:30413"/>
    </cofactor>
</comment>
<sequence>MSALLPRLPGPDHTLAFLRQGYRFIGNACDRLGSDRFRARLMLRPVICARGEDAARLIYDPDLFTRNGAMPPSVLRLLQDKGSVQLLDDASHRHRKALFAGLLMTDEAERSFLEVFDAEWRLALRDWTAKGRITLFDEVNLVLTRAIFRWAGVPLDNPRQMAGDLSSAVENTGRIGPRMWLALARRHRVEKRIRRVIDQARASGANDATPLHRVAGFRDADGSLLSPDKATVELINILRPTVAVGRYVTFAALALHQHPAWRDALRSAREDSFQRFAEEVRRFYPFFPAIGGIARRDFRQGGLEMSKGDWLMVDLFGTCHDPRLFPSPRDFDAGRDLSWRSFGFDFVPQGAGDPHRGHRCPGERLTVAVIRHATRLLVEAMDYAVPRQDATVSLSRIPALPRSGMALSGIRERAGR</sequence>
<keyword evidence="5" id="KW-0560">Oxidoreductase</keyword>
<evidence type="ECO:0000256" key="7">
    <source>
        <dbReference type="ARBA" id="ARBA00023033"/>
    </source>
</evidence>
<dbReference type="Gene3D" id="1.10.630.10">
    <property type="entry name" value="Cytochrome P450"/>
    <property type="match status" value="1"/>
</dbReference>
<evidence type="ECO:0000256" key="6">
    <source>
        <dbReference type="ARBA" id="ARBA00023004"/>
    </source>
</evidence>
<dbReference type="CDD" id="cd11067">
    <property type="entry name" value="CYP152"/>
    <property type="match status" value="1"/>
</dbReference>
<reference evidence="8" key="1">
    <citation type="submission" date="2022-12" db="EMBL/GenBank/DDBJ databases">
        <title>Paracoccus sp. EF6 isolated from a lake water.</title>
        <authorList>
            <person name="Liu H."/>
        </authorList>
    </citation>
    <scope>NUCLEOTIDE SEQUENCE</scope>
    <source>
        <strain evidence="8">EF6</strain>
    </source>
</reference>
<evidence type="ECO:0000256" key="3">
    <source>
        <dbReference type="ARBA" id="ARBA00022617"/>
    </source>
</evidence>
<keyword evidence="3" id="KW-0349">Heme</keyword>
<organism evidence="8 9">
    <name type="scientific">Paracoccus benzoatiresistens</name>
    <dbReference type="NCBI Taxonomy" id="2997341"/>
    <lineage>
        <taxon>Bacteria</taxon>
        <taxon>Pseudomonadati</taxon>
        <taxon>Pseudomonadota</taxon>
        <taxon>Alphaproteobacteria</taxon>
        <taxon>Rhodobacterales</taxon>
        <taxon>Paracoccaceae</taxon>
        <taxon>Paracoccus</taxon>
    </lineage>
</organism>
<proteinExistence type="inferred from homology"/>
<evidence type="ECO:0000256" key="2">
    <source>
        <dbReference type="ARBA" id="ARBA00010617"/>
    </source>
</evidence>
<dbReference type="PANTHER" id="PTHR24286">
    <property type="entry name" value="CYTOCHROME P450 26"/>
    <property type="match status" value="1"/>
</dbReference>
<gene>
    <name evidence="8" type="ORF">OU682_04770</name>
</gene>
<protein>
    <submittedName>
        <fullName evidence="8">Cytochrome P450</fullName>
    </submittedName>
</protein>
<dbReference type="RefSeq" id="WP_268940931.1">
    <property type="nucleotide sequence ID" value="NZ_JAPTYD010000004.1"/>
</dbReference>
<keyword evidence="6" id="KW-0408">Iron</keyword>
<keyword evidence="4" id="KW-0479">Metal-binding</keyword>
<evidence type="ECO:0000256" key="1">
    <source>
        <dbReference type="ARBA" id="ARBA00001971"/>
    </source>
</evidence>
<dbReference type="InterPro" id="IPR036396">
    <property type="entry name" value="Cyt_P450_sf"/>
</dbReference>